<dbReference type="EMBL" id="JBHUKS010000041">
    <property type="protein sequence ID" value="MFD2474756.1"/>
    <property type="molecule type" value="Genomic_DNA"/>
</dbReference>
<gene>
    <name evidence="2" type="ORF">ACFSVL_45610</name>
</gene>
<accession>A0ABW5HP24</accession>
<comment type="caution">
    <text evidence="2">The sequence shown here is derived from an EMBL/GenBank/DDBJ whole genome shotgun (WGS) entry which is preliminary data.</text>
</comment>
<organism evidence="2 3">
    <name type="scientific">Amycolatopsis silviterrae</name>
    <dbReference type="NCBI Taxonomy" id="1656914"/>
    <lineage>
        <taxon>Bacteria</taxon>
        <taxon>Bacillati</taxon>
        <taxon>Actinomycetota</taxon>
        <taxon>Actinomycetes</taxon>
        <taxon>Pseudonocardiales</taxon>
        <taxon>Pseudonocardiaceae</taxon>
        <taxon>Amycolatopsis</taxon>
    </lineage>
</organism>
<feature type="region of interest" description="Disordered" evidence="1">
    <location>
        <begin position="128"/>
        <end position="165"/>
    </location>
</feature>
<proteinExistence type="predicted"/>
<evidence type="ECO:0000256" key="1">
    <source>
        <dbReference type="SAM" id="MobiDB-lite"/>
    </source>
</evidence>
<name>A0ABW5HP24_9PSEU</name>
<dbReference type="InterPro" id="IPR015797">
    <property type="entry name" value="NUDIX_hydrolase-like_dom_sf"/>
</dbReference>
<protein>
    <submittedName>
        <fullName evidence="2">NUDIX domain-containing protein</fullName>
    </submittedName>
</protein>
<dbReference type="Proteomes" id="UP001597483">
    <property type="component" value="Unassembled WGS sequence"/>
</dbReference>
<evidence type="ECO:0000313" key="3">
    <source>
        <dbReference type="Proteomes" id="UP001597483"/>
    </source>
</evidence>
<dbReference type="Gene3D" id="3.90.79.10">
    <property type="entry name" value="Nucleoside Triphosphate Pyrophosphohydrolase"/>
    <property type="match status" value="1"/>
</dbReference>
<feature type="compositionally biased region" description="Polar residues" evidence="1">
    <location>
        <begin position="152"/>
        <end position="165"/>
    </location>
</feature>
<reference evidence="3" key="1">
    <citation type="journal article" date="2019" name="Int. J. Syst. Evol. Microbiol.">
        <title>The Global Catalogue of Microorganisms (GCM) 10K type strain sequencing project: providing services to taxonomists for standard genome sequencing and annotation.</title>
        <authorList>
            <consortium name="The Broad Institute Genomics Platform"/>
            <consortium name="The Broad Institute Genome Sequencing Center for Infectious Disease"/>
            <person name="Wu L."/>
            <person name="Ma J."/>
        </authorList>
    </citation>
    <scope>NUCLEOTIDE SEQUENCE [LARGE SCALE GENOMIC DNA]</scope>
    <source>
        <strain evidence="3">CGMCC 4.7641</strain>
    </source>
</reference>
<dbReference type="SUPFAM" id="SSF55811">
    <property type="entry name" value="Nudix"/>
    <property type="match status" value="1"/>
</dbReference>
<sequence length="165" mass="18493">MNVNEDLPTAVLREFTEETGLTSATVVGALTAEDQPHPETGQPRHTTYFHLLAPDDTSDEWMHRVEETGSDIGMIFVCRLRRFRWPTNRTPGFRGHAAVANWTTADVIHTTLPRPNCRTPWVRPLRTSRRGRHCPSVTRTRPHTVAAERQGSGMTNKPSATTLVG</sequence>
<dbReference type="RefSeq" id="WP_378314262.1">
    <property type="nucleotide sequence ID" value="NZ_JBHUKS010000041.1"/>
</dbReference>
<keyword evidence="3" id="KW-1185">Reference proteome</keyword>
<evidence type="ECO:0000313" key="2">
    <source>
        <dbReference type="EMBL" id="MFD2474756.1"/>
    </source>
</evidence>